<dbReference type="EMBL" id="BAABFL010000370">
    <property type="protein sequence ID" value="GAA4650176.1"/>
    <property type="molecule type" value="Genomic_DNA"/>
</dbReference>
<sequence length="552" mass="62027">MNIEELMSSHLPVEPSTEHQKLCEQVCDPVERNDVNRYLGDPTAGLGLCAQLIAQCDRREPHQEHLERIGELINNELLTLVEDTDLVAGTGFYHRMQQLRERLTEIASFPLLERCYTVAVGGAFSAGKSRFLNSVLGCPSLLPTDTTPTTSIPTYISQGRQDRITALNRYGKKTEIDEEALGAICHAFNDRFGVTFSHLLQLVSIERQSLNYSSLAFLDTPGYSKADNVVHRGGNTDETIARQQLRTADYLIWLVDIQNGTIPKQDMEFIASLESRQPVLFIFSKADKKLETQIREVINTARRDLERAELPYLDVIGYSAQTGEEVSDSGRVLSDLLDAINCHKPGTALYVQVAQQVSQYVSDIQTSKQSRKLTLGTMNELLFDNQLSAEQQTHLQDMQQKTKRELDRLTQSEQSAHSCLRALLETLESLMVILELAIDHQPKLQQLTEYRKQSDEQQWQPLSFTALLQGEKRQLTGYADLKRLPAQVKTISPVGVSFESELNLDIIITRQHARTVLGTTPLTEAFIPGTPVELQITSNNKCLVHLNMPIPA</sequence>
<feature type="domain" description="Dynamin N-terminal" evidence="6">
    <location>
        <begin position="118"/>
        <end position="277"/>
    </location>
</feature>
<keyword evidence="4" id="KW-0342">GTP-binding</keyword>
<evidence type="ECO:0000313" key="7">
    <source>
        <dbReference type="EMBL" id="GAA4650176.1"/>
    </source>
</evidence>
<evidence type="ECO:0000256" key="1">
    <source>
        <dbReference type="ARBA" id="ARBA00004370"/>
    </source>
</evidence>
<keyword evidence="2" id="KW-0547">Nucleotide-binding</keyword>
<dbReference type="Proteomes" id="UP001500604">
    <property type="component" value="Unassembled WGS sequence"/>
</dbReference>
<evidence type="ECO:0000313" key="8">
    <source>
        <dbReference type="Proteomes" id="UP001500604"/>
    </source>
</evidence>
<name>A0ABP8V300_9GAMM</name>
<comment type="caution">
    <text evidence="7">The sequence shown here is derived from an EMBL/GenBank/DDBJ whole genome shotgun (WGS) entry which is preliminary data.</text>
</comment>
<dbReference type="InterPro" id="IPR027094">
    <property type="entry name" value="Mitofusin_fam"/>
</dbReference>
<evidence type="ECO:0000256" key="2">
    <source>
        <dbReference type="ARBA" id="ARBA00022741"/>
    </source>
</evidence>
<gene>
    <name evidence="7" type="ORF">GCM10023116_24590</name>
</gene>
<evidence type="ECO:0000256" key="4">
    <source>
        <dbReference type="ARBA" id="ARBA00023134"/>
    </source>
</evidence>
<dbReference type="PANTHER" id="PTHR10465">
    <property type="entry name" value="TRANSMEMBRANE GTPASE FZO1"/>
    <property type="match status" value="1"/>
</dbReference>
<dbReference type="Gene3D" id="3.40.50.300">
    <property type="entry name" value="P-loop containing nucleotide triphosphate hydrolases"/>
    <property type="match status" value="1"/>
</dbReference>
<proteinExistence type="predicted"/>
<dbReference type="CDD" id="cd00882">
    <property type="entry name" value="Ras_like_GTPase"/>
    <property type="match status" value="1"/>
</dbReference>
<dbReference type="SUPFAM" id="SSF52540">
    <property type="entry name" value="P-loop containing nucleoside triphosphate hydrolases"/>
    <property type="match status" value="1"/>
</dbReference>
<evidence type="ECO:0000256" key="5">
    <source>
        <dbReference type="ARBA" id="ARBA00023136"/>
    </source>
</evidence>
<evidence type="ECO:0000256" key="3">
    <source>
        <dbReference type="ARBA" id="ARBA00022801"/>
    </source>
</evidence>
<accession>A0ABP8V300</accession>
<evidence type="ECO:0000259" key="6">
    <source>
        <dbReference type="Pfam" id="PF00350"/>
    </source>
</evidence>
<organism evidence="7 8">
    <name type="scientific">Kistimonas scapharcae</name>
    <dbReference type="NCBI Taxonomy" id="1036133"/>
    <lineage>
        <taxon>Bacteria</taxon>
        <taxon>Pseudomonadati</taxon>
        <taxon>Pseudomonadota</taxon>
        <taxon>Gammaproteobacteria</taxon>
        <taxon>Oceanospirillales</taxon>
        <taxon>Endozoicomonadaceae</taxon>
        <taxon>Kistimonas</taxon>
    </lineage>
</organism>
<reference evidence="8" key="1">
    <citation type="journal article" date="2019" name="Int. J. Syst. Evol. Microbiol.">
        <title>The Global Catalogue of Microorganisms (GCM) 10K type strain sequencing project: providing services to taxonomists for standard genome sequencing and annotation.</title>
        <authorList>
            <consortium name="The Broad Institute Genomics Platform"/>
            <consortium name="The Broad Institute Genome Sequencing Center for Infectious Disease"/>
            <person name="Wu L."/>
            <person name="Ma J."/>
        </authorList>
    </citation>
    <scope>NUCLEOTIDE SEQUENCE [LARGE SCALE GENOMIC DNA]</scope>
    <source>
        <strain evidence="8">JCM 17805</strain>
    </source>
</reference>
<protein>
    <recommendedName>
        <fullName evidence="6">Dynamin N-terminal domain-containing protein</fullName>
    </recommendedName>
</protein>
<keyword evidence="8" id="KW-1185">Reference proteome</keyword>
<keyword evidence="3" id="KW-0378">Hydrolase</keyword>
<dbReference type="InterPro" id="IPR045063">
    <property type="entry name" value="Dynamin_N"/>
</dbReference>
<dbReference type="Pfam" id="PF00350">
    <property type="entry name" value="Dynamin_N"/>
    <property type="match status" value="1"/>
</dbReference>
<keyword evidence="5" id="KW-0472">Membrane</keyword>
<dbReference type="InterPro" id="IPR027417">
    <property type="entry name" value="P-loop_NTPase"/>
</dbReference>
<dbReference type="PANTHER" id="PTHR10465:SF0">
    <property type="entry name" value="SARCALUMENIN"/>
    <property type="match status" value="1"/>
</dbReference>
<comment type="subcellular location">
    <subcellularLocation>
        <location evidence="1">Membrane</location>
    </subcellularLocation>
</comment>